<organism evidence="2 3">
    <name type="scientific">Prunus persica</name>
    <name type="common">Peach</name>
    <name type="synonym">Amygdalus persica</name>
    <dbReference type="NCBI Taxonomy" id="3760"/>
    <lineage>
        <taxon>Eukaryota</taxon>
        <taxon>Viridiplantae</taxon>
        <taxon>Streptophyta</taxon>
        <taxon>Embryophyta</taxon>
        <taxon>Tracheophyta</taxon>
        <taxon>Spermatophyta</taxon>
        <taxon>Magnoliopsida</taxon>
        <taxon>eudicotyledons</taxon>
        <taxon>Gunneridae</taxon>
        <taxon>Pentapetalae</taxon>
        <taxon>rosids</taxon>
        <taxon>fabids</taxon>
        <taxon>Rosales</taxon>
        <taxon>Rosaceae</taxon>
        <taxon>Amygdaloideae</taxon>
        <taxon>Amygdaleae</taxon>
        <taxon>Prunus</taxon>
    </lineage>
</organism>
<keyword evidence="3" id="KW-1185">Reference proteome</keyword>
<dbReference type="SMART" id="SM00256">
    <property type="entry name" value="FBOX"/>
    <property type="match status" value="1"/>
</dbReference>
<dbReference type="OrthoDB" id="610337at2759"/>
<reference evidence="2 3" key="1">
    <citation type="journal article" date="2013" name="Nat. Genet.">
        <title>The high-quality draft genome of peach (Prunus persica) identifies unique patterns of genetic diversity, domestication and genome evolution.</title>
        <authorList>
            <consortium name="International Peach Genome Initiative"/>
            <person name="Verde I."/>
            <person name="Abbott A.G."/>
            <person name="Scalabrin S."/>
            <person name="Jung S."/>
            <person name="Shu S."/>
            <person name="Marroni F."/>
            <person name="Zhebentyayeva T."/>
            <person name="Dettori M.T."/>
            <person name="Grimwood J."/>
            <person name="Cattonaro F."/>
            <person name="Zuccolo A."/>
            <person name="Rossini L."/>
            <person name="Jenkins J."/>
            <person name="Vendramin E."/>
            <person name="Meisel L.A."/>
            <person name="Decroocq V."/>
            <person name="Sosinski B."/>
            <person name="Prochnik S."/>
            <person name="Mitros T."/>
            <person name="Policriti A."/>
            <person name="Cipriani G."/>
            <person name="Dondini L."/>
            <person name="Ficklin S."/>
            <person name="Goodstein D.M."/>
            <person name="Xuan P."/>
            <person name="Del Fabbro C."/>
            <person name="Aramini V."/>
            <person name="Copetti D."/>
            <person name="Gonzalez S."/>
            <person name="Horner D.S."/>
            <person name="Falchi R."/>
            <person name="Lucas S."/>
            <person name="Mica E."/>
            <person name="Maldonado J."/>
            <person name="Lazzari B."/>
            <person name="Bielenberg D."/>
            <person name="Pirona R."/>
            <person name="Miculan M."/>
            <person name="Barakat A."/>
            <person name="Testolin R."/>
            <person name="Stella A."/>
            <person name="Tartarini S."/>
            <person name="Tonutti P."/>
            <person name="Arus P."/>
            <person name="Orellana A."/>
            <person name="Wells C."/>
            <person name="Main D."/>
            <person name="Vizzotto G."/>
            <person name="Silva H."/>
            <person name="Salamini F."/>
            <person name="Schmutz J."/>
            <person name="Morgante M."/>
            <person name="Rokhsar D.S."/>
        </authorList>
    </citation>
    <scope>NUCLEOTIDE SEQUENCE [LARGE SCALE GENOMIC DNA]</scope>
    <source>
        <strain evidence="3">cv. Nemared</strain>
    </source>
</reference>
<gene>
    <name evidence="2" type="ORF">PRUPE_3G112400</name>
</gene>
<protein>
    <recommendedName>
        <fullName evidence="1">F-box domain-containing protein</fullName>
    </recommendedName>
</protein>
<dbReference type="PANTHER" id="PTHR31672">
    <property type="entry name" value="BNACNNG10540D PROTEIN"/>
    <property type="match status" value="1"/>
</dbReference>
<dbReference type="SUPFAM" id="SSF81383">
    <property type="entry name" value="F-box domain"/>
    <property type="match status" value="1"/>
</dbReference>
<dbReference type="EMBL" id="CM007653">
    <property type="protein sequence ID" value="ONI16638.1"/>
    <property type="molecule type" value="Genomic_DNA"/>
</dbReference>
<dbReference type="EMBL" id="CM007653">
    <property type="protein sequence ID" value="ONI16639.1"/>
    <property type="molecule type" value="Genomic_DNA"/>
</dbReference>
<dbReference type="Gramene" id="ONI16639">
    <property type="protein sequence ID" value="ONI16639"/>
    <property type="gene ID" value="PRUPE_3G112400"/>
</dbReference>
<dbReference type="PANTHER" id="PTHR31672:SF13">
    <property type="entry name" value="F-BOX PROTEIN CPR30-LIKE"/>
    <property type="match status" value="1"/>
</dbReference>
<dbReference type="NCBIfam" id="TIGR01640">
    <property type="entry name" value="F_box_assoc_1"/>
    <property type="match status" value="1"/>
</dbReference>
<evidence type="ECO:0000313" key="2">
    <source>
        <dbReference type="EMBL" id="ONI16639.1"/>
    </source>
</evidence>
<dbReference type="PROSITE" id="PS50181">
    <property type="entry name" value="FBOX"/>
    <property type="match status" value="1"/>
</dbReference>
<sequence length="480" mass="54474">MKRKRKSTSCATQIGNKDDHIQEMGPFITDLPKSIIHMVLLKIPTRSILLCKCVCKTWHGLISDPEFAQLHFAQAEVFPMVRPLGPARVSRTLYFVEPEDSSGSFLKDSGAYYRYRKRSDFHMILSKCKIPLRNAEQVISNHGNANVMLDRKHGTTRKPCIKIRRNDHKYNVVNSCNGLLCLSDPFSNDPAVVCNPITGEFINLPKGSKPENEKISIDCGFGFSPRTNEYKVIRMFKQGTPRPNRVAEIHTLGAGSWKSVGSAPYLASKLAFTTYVKGVLYWFCDEWSSLTIISFDLDTEKLQSVPSPPFGREKCRNVVMGVLGDCICVCHTDDLKIKFWTLNDSGAQELWRKNISIDTQDAGRWPYGSFKPMKYLQNGCLLMFNSHTNAFFYYHPRNHSPFIFLKLRGFKSDFEVFSHVPSFISLKDILVGKDVEVLNINSRCAGLKLLGETKALFLEEDIAELGSDFYSTDSCEDYED</sequence>
<dbReference type="InterPro" id="IPR050796">
    <property type="entry name" value="SCF_F-box_component"/>
</dbReference>
<dbReference type="AlphaFoldDB" id="A0A251PYI4"/>
<dbReference type="SUPFAM" id="SSF50965">
    <property type="entry name" value="Galactose oxidase, central domain"/>
    <property type="match status" value="1"/>
</dbReference>
<dbReference type="STRING" id="3760.A0A251PYI4"/>
<dbReference type="InterPro" id="IPR013187">
    <property type="entry name" value="F-box-assoc_dom_typ3"/>
</dbReference>
<dbReference type="InterPro" id="IPR011043">
    <property type="entry name" value="Gal_Oxase/kelch_b-propeller"/>
</dbReference>
<dbReference type="InterPro" id="IPR036047">
    <property type="entry name" value="F-box-like_dom_sf"/>
</dbReference>
<evidence type="ECO:0000313" key="3">
    <source>
        <dbReference type="Proteomes" id="UP000006882"/>
    </source>
</evidence>
<proteinExistence type="predicted"/>
<dbReference type="Proteomes" id="UP000006882">
    <property type="component" value="Chromosome G3"/>
</dbReference>
<evidence type="ECO:0000259" key="1">
    <source>
        <dbReference type="PROSITE" id="PS50181"/>
    </source>
</evidence>
<dbReference type="eggNOG" id="ENOG502T151">
    <property type="taxonomic scope" value="Eukaryota"/>
</dbReference>
<dbReference type="Gramene" id="ONI16638">
    <property type="protein sequence ID" value="ONI16638"/>
    <property type="gene ID" value="PRUPE_3G112400"/>
</dbReference>
<dbReference type="Pfam" id="PF00646">
    <property type="entry name" value="F-box"/>
    <property type="match status" value="1"/>
</dbReference>
<dbReference type="Pfam" id="PF08268">
    <property type="entry name" value="FBA_3"/>
    <property type="match status" value="1"/>
</dbReference>
<dbReference type="InterPro" id="IPR001810">
    <property type="entry name" value="F-box_dom"/>
</dbReference>
<dbReference type="SMR" id="A0A251PYI4"/>
<dbReference type="InterPro" id="IPR017451">
    <property type="entry name" value="F-box-assoc_interact_dom"/>
</dbReference>
<accession>A0A251PYI4</accession>
<dbReference type="CDD" id="cd22157">
    <property type="entry name" value="F-box_AtFBW1-like"/>
    <property type="match status" value="1"/>
</dbReference>
<dbReference type="Gene3D" id="1.20.1280.50">
    <property type="match status" value="1"/>
</dbReference>
<feature type="domain" description="F-box" evidence="1">
    <location>
        <begin position="25"/>
        <end position="75"/>
    </location>
</feature>
<name>A0A251PYI4_PRUPE</name>
<reference evidence="2" key="2">
    <citation type="submission" date="2016-12" db="EMBL/GenBank/DDBJ databases">
        <title>WGS assembly of Prunus persica.</title>
        <authorList>
            <person name="Verde I."/>
            <person name="Jenkins J."/>
            <person name="Dondini L."/>
            <person name="Micali S."/>
            <person name="Pagliarani G."/>
            <person name="Vendramin E."/>
            <person name="Paris R."/>
            <person name="Aramini V."/>
            <person name="Gazza L."/>
            <person name="Rossini L."/>
            <person name="Bassi D."/>
            <person name="Troggio M."/>
            <person name="Shu S."/>
            <person name="Grimwood J.H."/>
            <person name="Tartarini S."/>
            <person name="Dettori M.T."/>
            <person name="Schmutz J."/>
        </authorList>
    </citation>
    <scope>NUCLEOTIDE SEQUENCE</scope>
</reference>